<evidence type="ECO:0000313" key="11">
    <source>
        <dbReference type="EMBL" id="KAG5649643.1"/>
    </source>
</evidence>
<gene>
    <name evidence="11" type="ORF">H0H81_002723</name>
</gene>
<reference evidence="11" key="1">
    <citation type="submission" date="2021-02" db="EMBL/GenBank/DDBJ databases">
        <authorList>
            <person name="Nieuwenhuis M."/>
            <person name="Van De Peppel L.J.J."/>
        </authorList>
    </citation>
    <scope>NUCLEOTIDE SEQUENCE</scope>
    <source>
        <strain evidence="11">D49</strain>
    </source>
</reference>
<name>A0A9P7GGL3_9AGAR</name>
<dbReference type="GO" id="GO:0051301">
    <property type="term" value="P:cell division"/>
    <property type="evidence" value="ECO:0007669"/>
    <property type="project" value="UniProtKB-KW"/>
</dbReference>
<feature type="coiled-coil region" evidence="10">
    <location>
        <begin position="96"/>
        <end position="193"/>
    </location>
</feature>
<evidence type="ECO:0000256" key="2">
    <source>
        <dbReference type="ARBA" id="ARBA00005479"/>
    </source>
</evidence>
<dbReference type="GO" id="GO:0005829">
    <property type="term" value="C:cytosol"/>
    <property type="evidence" value="ECO:0007669"/>
    <property type="project" value="TreeGrafter"/>
</dbReference>
<evidence type="ECO:0000256" key="5">
    <source>
        <dbReference type="ARBA" id="ARBA00022701"/>
    </source>
</evidence>
<evidence type="ECO:0000256" key="10">
    <source>
        <dbReference type="SAM" id="Coils"/>
    </source>
</evidence>
<protein>
    <submittedName>
        <fullName evidence="11">Uncharacterized protein</fullName>
    </submittedName>
</protein>
<sequence length="199" mass="22421">MDLDPPQLSKEVEERLNVLQGIADSLYIDDPSDPLSYQSAIAHLSADALAAKRLLNRLAFIEQELQTHLATTRFEVRLLAQGTEALDAEHAKGENAAVLERRREDLVRKAKEYHEELKSILKTMPDAPAVTVSCLTEQQARNRAREQELKAKRAKVKAFKGLPPNIELARHELRNARNELGELTQLRERLLGRMAEGVS</sequence>
<evidence type="ECO:0000256" key="4">
    <source>
        <dbReference type="ARBA" id="ARBA00022618"/>
    </source>
</evidence>
<keyword evidence="12" id="KW-1185">Reference proteome</keyword>
<proteinExistence type="inferred from homology"/>
<keyword evidence="8" id="KW-0206">Cytoskeleton</keyword>
<keyword evidence="3" id="KW-0963">Cytoplasm</keyword>
<keyword evidence="6" id="KW-0498">Mitosis</keyword>
<dbReference type="Proteomes" id="UP000717328">
    <property type="component" value="Unassembled WGS sequence"/>
</dbReference>
<accession>A0A9P7GGL3</accession>
<keyword evidence="4" id="KW-0132">Cell division</keyword>
<evidence type="ECO:0000256" key="8">
    <source>
        <dbReference type="ARBA" id="ARBA00023212"/>
    </source>
</evidence>
<comment type="caution">
    <text evidence="11">The sequence shown here is derived from an EMBL/GenBank/DDBJ whole genome shotgun (WGS) entry which is preliminary data.</text>
</comment>
<comment type="similarity">
    <text evidence="2">Belongs to the HAUS1 family.</text>
</comment>
<comment type="subcellular location">
    <subcellularLocation>
        <location evidence="1">Cytoplasm</location>
        <location evidence="1">Cytoskeleton</location>
        <location evidence="1">Spindle</location>
    </subcellularLocation>
</comment>
<dbReference type="AlphaFoldDB" id="A0A9P7GGL3"/>
<evidence type="ECO:0000256" key="1">
    <source>
        <dbReference type="ARBA" id="ARBA00004186"/>
    </source>
</evidence>
<dbReference type="OrthoDB" id="5372507at2759"/>
<evidence type="ECO:0000256" key="9">
    <source>
        <dbReference type="ARBA" id="ARBA00023306"/>
    </source>
</evidence>
<dbReference type="GO" id="GO:0005819">
    <property type="term" value="C:spindle"/>
    <property type="evidence" value="ECO:0007669"/>
    <property type="project" value="UniProtKB-SubCell"/>
</dbReference>
<dbReference type="Pfam" id="PF25762">
    <property type="entry name" value="HAUS1"/>
    <property type="match status" value="1"/>
</dbReference>
<organism evidence="11 12">
    <name type="scientific">Sphagnurus paluster</name>
    <dbReference type="NCBI Taxonomy" id="117069"/>
    <lineage>
        <taxon>Eukaryota</taxon>
        <taxon>Fungi</taxon>
        <taxon>Dikarya</taxon>
        <taxon>Basidiomycota</taxon>
        <taxon>Agaricomycotina</taxon>
        <taxon>Agaricomycetes</taxon>
        <taxon>Agaricomycetidae</taxon>
        <taxon>Agaricales</taxon>
        <taxon>Tricholomatineae</taxon>
        <taxon>Lyophyllaceae</taxon>
        <taxon>Sphagnurus</taxon>
    </lineage>
</organism>
<keyword evidence="7 10" id="KW-0175">Coiled coil</keyword>
<dbReference type="GO" id="GO:0070652">
    <property type="term" value="C:HAUS complex"/>
    <property type="evidence" value="ECO:0007669"/>
    <property type="project" value="InterPro"/>
</dbReference>
<dbReference type="InterPro" id="IPR026243">
    <property type="entry name" value="HAUS1"/>
</dbReference>
<evidence type="ECO:0000256" key="3">
    <source>
        <dbReference type="ARBA" id="ARBA00022490"/>
    </source>
</evidence>
<dbReference type="EMBL" id="JABCKI010000813">
    <property type="protein sequence ID" value="KAG5649643.1"/>
    <property type="molecule type" value="Genomic_DNA"/>
</dbReference>
<keyword evidence="9" id="KW-0131">Cell cycle</keyword>
<dbReference type="PANTHER" id="PTHR31570">
    <property type="entry name" value="HAUS AUGMIN-LIKE COMPLEX SUBUNIT 1"/>
    <property type="match status" value="1"/>
</dbReference>
<dbReference type="GO" id="GO:0051225">
    <property type="term" value="P:spindle assembly"/>
    <property type="evidence" value="ECO:0007669"/>
    <property type="project" value="InterPro"/>
</dbReference>
<evidence type="ECO:0000256" key="6">
    <source>
        <dbReference type="ARBA" id="ARBA00022776"/>
    </source>
</evidence>
<keyword evidence="5" id="KW-0493">Microtubule</keyword>
<evidence type="ECO:0000313" key="12">
    <source>
        <dbReference type="Proteomes" id="UP000717328"/>
    </source>
</evidence>
<reference evidence="11" key="2">
    <citation type="submission" date="2021-10" db="EMBL/GenBank/DDBJ databases">
        <title>Phylogenomics reveals ancestral predisposition of the termite-cultivated fungus Termitomyces towards a domesticated lifestyle.</title>
        <authorList>
            <person name="Auxier B."/>
            <person name="Grum-Grzhimaylo A."/>
            <person name="Cardenas M.E."/>
            <person name="Lodge J.D."/>
            <person name="Laessoe T."/>
            <person name="Pedersen O."/>
            <person name="Smith M.E."/>
            <person name="Kuyper T.W."/>
            <person name="Franco-Molano E.A."/>
            <person name="Baroni T.J."/>
            <person name="Aanen D.K."/>
        </authorList>
    </citation>
    <scope>NUCLEOTIDE SEQUENCE</scope>
    <source>
        <strain evidence="11">D49</strain>
    </source>
</reference>
<dbReference type="PANTHER" id="PTHR31570:SF1">
    <property type="entry name" value="HAUS AUGMIN-LIKE COMPLEX SUBUNIT 1"/>
    <property type="match status" value="1"/>
</dbReference>
<evidence type="ECO:0000256" key="7">
    <source>
        <dbReference type="ARBA" id="ARBA00023054"/>
    </source>
</evidence>
<dbReference type="GO" id="GO:0005874">
    <property type="term" value="C:microtubule"/>
    <property type="evidence" value="ECO:0007669"/>
    <property type="project" value="UniProtKB-KW"/>
</dbReference>